<dbReference type="GO" id="GO:0003676">
    <property type="term" value="F:nucleic acid binding"/>
    <property type="evidence" value="ECO:0007669"/>
    <property type="project" value="InterPro"/>
</dbReference>
<dbReference type="PROSITE" id="PS00466">
    <property type="entry name" value="ZF_TFIIS_1"/>
    <property type="match status" value="1"/>
</dbReference>
<feature type="binding site" evidence="8">
    <location>
        <position position="12"/>
    </location>
    <ligand>
        <name>Zn(2+)</name>
        <dbReference type="ChEBI" id="CHEBI:29105"/>
        <label>1</label>
    </ligand>
</feature>
<keyword evidence="2 7" id="KW-0240">DNA-directed RNA polymerase</keyword>
<dbReference type="Pfam" id="PF01096">
    <property type="entry name" value="Zn_ribbon_TFIIS"/>
    <property type="match status" value="1"/>
</dbReference>
<dbReference type="PROSITE" id="PS51133">
    <property type="entry name" value="ZF_TFIIS_2"/>
    <property type="match status" value="1"/>
</dbReference>
<dbReference type="PANTHER" id="PTHR11239:SF14">
    <property type="entry name" value="DNA-DIRECTED RNA POLYMERASE I SUBUNIT RPA12"/>
    <property type="match status" value="1"/>
</dbReference>
<evidence type="ECO:0000256" key="4">
    <source>
        <dbReference type="ARBA" id="ARBA00022771"/>
    </source>
</evidence>
<accession>A0A0D6R2Z3</accession>
<evidence type="ECO:0000256" key="6">
    <source>
        <dbReference type="ARBA" id="ARBA00023242"/>
    </source>
</evidence>
<keyword evidence="5 8" id="KW-0862">Zinc</keyword>
<evidence type="ECO:0000256" key="9">
    <source>
        <dbReference type="PIRSR" id="PIRSR005586-2"/>
    </source>
</evidence>
<evidence type="ECO:0000256" key="7">
    <source>
        <dbReference type="PIRNR" id="PIRNR005586"/>
    </source>
</evidence>
<evidence type="ECO:0000256" key="1">
    <source>
        <dbReference type="ARBA" id="ARBA00004604"/>
    </source>
</evidence>
<sequence>MARVHLHDFLFCDICGTLLYFDSPVYASCPLCENKRDVNEFRGKEMWYKVGAEDIRKHLKLEPFIKVDNMEEVQEEDEIQQRAVVNEDCPKCHHPQLEYYTRQLRSADEGQTVFYECPNCRHKFAHNT</sequence>
<dbReference type="InterPro" id="IPR034004">
    <property type="entry name" value="Zn_ribbon_RPA12_C"/>
</dbReference>
<dbReference type="SMART" id="SM00440">
    <property type="entry name" value="ZnF_C2C2"/>
    <property type="match status" value="1"/>
</dbReference>
<dbReference type="EMBL" id="GCKF01027468">
    <property type="protein sequence ID" value="JAG98202.1"/>
    <property type="molecule type" value="Transcribed_RNA"/>
</dbReference>
<evidence type="ECO:0000313" key="11">
    <source>
        <dbReference type="EMBL" id="JAG98202.1"/>
    </source>
</evidence>
<dbReference type="GO" id="GO:0008270">
    <property type="term" value="F:zinc ion binding"/>
    <property type="evidence" value="ECO:0007669"/>
    <property type="project" value="UniProtKB-KW"/>
</dbReference>
<dbReference type="InterPro" id="IPR001222">
    <property type="entry name" value="Znf_TFIIS"/>
</dbReference>
<feature type="binding site" evidence="8">
    <location>
        <position position="32"/>
    </location>
    <ligand>
        <name>Zn(2+)</name>
        <dbReference type="ChEBI" id="CHEBI:29105"/>
        <label>1</label>
    </ligand>
</feature>
<evidence type="ECO:0000256" key="2">
    <source>
        <dbReference type="ARBA" id="ARBA00022478"/>
    </source>
</evidence>
<name>A0A0D6R2Z3_ARACU</name>
<organism evidence="11">
    <name type="scientific">Araucaria cunninghamii</name>
    <name type="common">Hoop pine</name>
    <name type="synonym">Moreton Bay pine</name>
    <dbReference type="NCBI Taxonomy" id="56994"/>
    <lineage>
        <taxon>Eukaryota</taxon>
        <taxon>Viridiplantae</taxon>
        <taxon>Streptophyta</taxon>
        <taxon>Embryophyta</taxon>
        <taxon>Tracheophyta</taxon>
        <taxon>Spermatophyta</taxon>
        <taxon>Pinopsida</taxon>
        <taxon>Pinidae</taxon>
        <taxon>Conifers II</taxon>
        <taxon>Araucariales</taxon>
        <taxon>Araucariaceae</taxon>
        <taxon>Araucaria</taxon>
    </lineage>
</organism>
<dbReference type="PIRSF" id="PIRSF005586">
    <property type="entry name" value="RNApol_RpoM"/>
    <property type="match status" value="1"/>
</dbReference>
<feature type="zinc finger region" description="C4-type" evidence="9">
    <location>
        <begin position="12"/>
        <end position="32"/>
    </location>
</feature>
<evidence type="ECO:0000256" key="3">
    <source>
        <dbReference type="ARBA" id="ARBA00022723"/>
    </source>
</evidence>
<dbReference type="InterPro" id="IPR012164">
    <property type="entry name" value="Rpa12/Rpb9/Rpc10/TFS"/>
</dbReference>
<comment type="similarity">
    <text evidence="7">Belongs to the archaeal rpoM/eukaryotic RPA12/RPB9/RPC11 RNA polymerase family.</text>
</comment>
<feature type="binding site" evidence="8">
    <location>
        <position position="29"/>
    </location>
    <ligand>
        <name>Zn(2+)</name>
        <dbReference type="ChEBI" id="CHEBI:29105"/>
        <label>1</label>
    </ligand>
</feature>
<dbReference type="Gene3D" id="2.20.25.10">
    <property type="match status" value="1"/>
</dbReference>
<comment type="function">
    <text evidence="7">DNA-dependent RNA polymerase catalyzes the transcription of DNA into RNA using the four ribonucleoside triphosphates as substrates.</text>
</comment>
<keyword evidence="7" id="KW-0804">Transcription</keyword>
<proteinExistence type="inferred from homology"/>
<feature type="binding site" evidence="8">
    <location>
        <position position="15"/>
    </location>
    <ligand>
        <name>Zn(2+)</name>
        <dbReference type="ChEBI" id="CHEBI:29105"/>
        <label>1</label>
    </ligand>
</feature>
<reference evidence="11" key="1">
    <citation type="submission" date="2015-03" db="EMBL/GenBank/DDBJ databases">
        <title>A transcriptome of Araucaria cunninghamii, an australian fine timber species.</title>
        <authorList>
            <person name="Jing Yi C.J.Y."/>
            <person name="Yin San L.Y.S."/>
            <person name="Abdul Karim S.S."/>
            <person name="Wan Azmi N.N."/>
            <person name="Hercus R.R."/>
            <person name="Croft L.L."/>
        </authorList>
    </citation>
    <scope>NUCLEOTIDE SEQUENCE</scope>
    <source>
        <strain evidence="11">MI0301</strain>
        <tissue evidence="11">Leaf</tissue>
    </source>
</reference>
<evidence type="ECO:0000256" key="5">
    <source>
        <dbReference type="ARBA" id="ARBA00022833"/>
    </source>
</evidence>
<dbReference type="PANTHER" id="PTHR11239">
    <property type="entry name" value="DNA-DIRECTED RNA POLYMERASE"/>
    <property type="match status" value="1"/>
</dbReference>
<feature type="binding site" evidence="8">
    <location>
        <position position="117"/>
    </location>
    <ligand>
        <name>Zn(2+)</name>
        <dbReference type="ChEBI" id="CHEBI:29105"/>
        <label>2</label>
    </ligand>
</feature>
<dbReference type="GO" id="GO:0005736">
    <property type="term" value="C:RNA polymerase I complex"/>
    <property type="evidence" value="ECO:0007669"/>
    <property type="project" value="TreeGrafter"/>
</dbReference>
<evidence type="ECO:0000259" key="10">
    <source>
        <dbReference type="PROSITE" id="PS51133"/>
    </source>
</evidence>
<dbReference type="AlphaFoldDB" id="A0A0D6R2Z3"/>
<dbReference type="CDD" id="cd10507">
    <property type="entry name" value="Zn-ribbon_RPA12"/>
    <property type="match status" value="1"/>
</dbReference>
<feature type="binding site" evidence="8">
    <location>
        <position position="92"/>
    </location>
    <ligand>
        <name>Zn(2+)</name>
        <dbReference type="ChEBI" id="CHEBI:29105"/>
        <label>2</label>
    </ligand>
</feature>
<feature type="domain" description="TFIIS-type" evidence="10">
    <location>
        <begin position="85"/>
        <end position="125"/>
    </location>
</feature>
<protein>
    <recommendedName>
        <fullName evidence="7">DNA-directed RNA polymerase subunit</fullName>
    </recommendedName>
</protein>
<comment type="subcellular location">
    <subcellularLocation>
        <location evidence="1">Nucleus</location>
        <location evidence="1">Nucleolus</location>
    </subcellularLocation>
</comment>
<dbReference type="GO" id="GO:0006363">
    <property type="term" value="P:termination of RNA polymerase I transcription"/>
    <property type="evidence" value="ECO:0007669"/>
    <property type="project" value="TreeGrafter"/>
</dbReference>
<dbReference type="FunFam" id="2.20.25.10:FF:000049">
    <property type="entry name" value="DNA-directed RNA polymerase subunit"/>
    <property type="match status" value="1"/>
</dbReference>
<keyword evidence="3 8" id="KW-0479">Metal-binding</keyword>
<keyword evidence="6 7" id="KW-0539">Nucleus</keyword>
<evidence type="ECO:0000256" key="8">
    <source>
        <dbReference type="PIRSR" id="PIRSR005586-1"/>
    </source>
</evidence>
<dbReference type="SUPFAM" id="SSF57783">
    <property type="entry name" value="Zinc beta-ribbon"/>
    <property type="match status" value="1"/>
</dbReference>
<feature type="binding site" evidence="8">
    <location>
        <position position="89"/>
    </location>
    <ligand>
        <name>Zn(2+)</name>
        <dbReference type="ChEBI" id="CHEBI:29105"/>
        <label>2</label>
    </ligand>
</feature>
<keyword evidence="4 9" id="KW-0863">Zinc-finger</keyword>
<dbReference type="GO" id="GO:0003899">
    <property type="term" value="F:DNA-directed RNA polymerase activity"/>
    <property type="evidence" value="ECO:0007669"/>
    <property type="project" value="InterPro"/>
</dbReference>
<feature type="binding site" evidence="8">
    <location>
        <position position="120"/>
    </location>
    <ligand>
        <name>Zn(2+)</name>
        <dbReference type="ChEBI" id="CHEBI:29105"/>
        <label>2</label>
    </ligand>
</feature>